<feature type="domain" description="PA14" evidence="2">
    <location>
        <begin position="642"/>
        <end position="788"/>
    </location>
</feature>
<dbReference type="InterPro" id="IPR037524">
    <property type="entry name" value="PA14/GLEYA"/>
</dbReference>
<sequence>MILALAARGKKIFASLMLAVVYLEIIVPLNLFGAPIPVYAHFTPEKLLSRNIPLTVASGGLISSLPITATVKANNKVRLLKTTGLKEEHPDFGGPSQPEMQAFHSAGNVDMVDLFTGDMTYNVPLLDVGGYPITIGYNSGGTMDQEASWVGFGWNINPGTITRNLRGIPDDFNGKDSITKELTINENKTVGGTIGAGLELAGKVTKIAGKTIDLSASLGVFKNTYRGWGMETTVAAGISSSGKTRGPLTAGLSLSNNSQEGVTLSPTLSYQYAGKTASENGGFAGSVSMGTSYNSRGGLKGLQMSTGIALYRQTNLTDKDKKFKMQGTSGGDGAGISFAFPGYTPTINIPYTNEMTSVAFKLGGEFYTIYANAFVSGYVARQYIAPKDKILSLPAFGYLNFQSGANNESALLDFNREKEIIFREKPAVPNIAIPSYTYDVFSISGEGTGGNFRAYRNDIGYVFDHQMTTRDKSLSLGGELGYGAVAHGGVDVTSVRSFTRSAVWRDENPLADLVSFRNTNNAFEAAYFRNPSEMTINAKSFYDAIGGDNVVTPKLFQASKTSSIISTTNKLTPYKSGSPLNDISLNTTNTMKPAREKRTQVITYLTAREASEAGLSKYIESYGLNKYPVKKGAVKFNSEYIGAGDGLMATYFSDKYFTDRAFNRVVPAINFPDNQSFNNGQQAGQIPLNENFSGIYSGKLRIPQSGVYYFRFDKDDGYEFYLNDEYIYGNMDYRQNGSSVVKVNIEGGREYDVRVKYFNAGKDARLFMNWQSAALGPNPDYELIPGNKFYLKKDVDSFLVDQVSYEKRINTFRKADHISEIDVLNADGRRYVYGIPVYNLKQKEASFSVNKSDGNIAEGLTGYVPGVDDSLTNTKGRDRYYNGELFPAYAHSYLLTGILSPDYTDLTGNGITDDDPGNAIRFNYTKTAGIANPFLWKIPYNEKATYNEGLKTDDRDDKGSYVSGAKELWYLNSVESRNMIAVFRLDKREDLLQIDAKGNKSDGGAKRLVEIDLYSKADFLKDSARARPVKSVHFDYTYELCPGVNDMTGKPNANGKLTLKKIWFSYNGNEKGRKNAYVFNYNKLNPAYSSKKYDGWGNYKDFAQNPGGVTNSDYPYPVQDSTLAATNAAAWALDSILLPAGGRIKINYESDDYAYVQNKRAMSMCSIAGFSGAKPTALTDVTNELYGYTPARDYMYVAINVPYAVKSNAEVLSRYLDGIEKLYFRLSVKMPTDKFGSGNEYVPCYARLDASAGYGFFNGGKTIWVKLKGIDKLGNEGGPISPLLKVASQFLKLNLPSKAYPGSDNGDSFNGGDAVKILVSRAYSTEISP</sequence>
<dbReference type="Gene3D" id="3.90.182.10">
    <property type="entry name" value="Toxin - Anthrax Protective Antigen,domain 1"/>
    <property type="match status" value="1"/>
</dbReference>
<keyword evidence="1" id="KW-0472">Membrane</keyword>
<keyword evidence="1" id="KW-0812">Transmembrane</keyword>
<feature type="transmembrane region" description="Helical" evidence="1">
    <location>
        <begin position="12"/>
        <end position="32"/>
    </location>
</feature>
<keyword evidence="1" id="KW-1133">Transmembrane helix</keyword>
<proteinExistence type="predicted"/>
<dbReference type="RefSeq" id="WP_211975776.1">
    <property type="nucleotide sequence ID" value="NZ_JAGTXB010000016.1"/>
</dbReference>
<reference evidence="3 4" key="1">
    <citation type="submission" date="2021-04" db="EMBL/GenBank/DDBJ databases">
        <title>Chitinophaga sp. nov., isolated from the rhizosphere soil.</title>
        <authorList>
            <person name="He S."/>
        </authorList>
    </citation>
    <scope>NUCLEOTIDE SEQUENCE [LARGE SCALE GENOMIC DNA]</scope>
    <source>
        <strain evidence="3 4">2R12</strain>
    </source>
</reference>
<evidence type="ECO:0000313" key="4">
    <source>
        <dbReference type="Proteomes" id="UP000676386"/>
    </source>
</evidence>
<accession>A0ABS5J5Z0</accession>
<evidence type="ECO:0000256" key="1">
    <source>
        <dbReference type="SAM" id="Phobius"/>
    </source>
</evidence>
<dbReference type="SUPFAM" id="SSF56988">
    <property type="entry name" value="Anthrax protective antigen"/>
    <property type="match status" value="1"/>
</dbReference>
<name>A0ABS5J5Z0_9BACT</name>
<dbReference type="PROSITE" id="PS51820">
    <property type="entry name" value="PA14"/>
    <property type="match status" value="1"/>
</dbReference>
<dbReference type="Proteomes" id="UP000676386">
    <property type="component" value="Unassembled WGS sequence"/>
</dbReference>
<organism evidence="3 4">
    <name type="scientific">Chitinophaga hostae</name>
    <dbReference type="NCBI Taxonomy" id="2831022"/>
    <lineage>
        <taxon>Bacteria</taxon>
        <taxon>Pseudomonadati</taxon>
        <taxon>Bacteroidota</taxon>
        <taxon>Chitinophagia</taxon>
        <taxon>Chitinophagales</taxon>
        <taxon>Chitinophagaceae</taxon>
        <taxon>Chitinophaga</taxon>
    </lineage>
</organism>
<protein>
    <recommendedName>
        <fullName evidence="2">PA14 domain-containing protein</fullName>
    </recommendedName>
</protein>
<gene>
    <name evidence="3" type="ORF">KE626_25145</name>
</gene>
<keyword evidence="4" id="KW-1185">Reference proteome</keyword>
<dbReference type="Pfam" id="PF07691">
    <property type="entry name" value="PA14"/>
    <property type="match status" value="1"/>
</dbReference>
<comment type="caution">
    <text evidence="3">The sequence shown here is derived from an EMBL/GenBank/DDBJ whole genome shotgun (WGS) entry which is preliminary data.</text>
</comment>
<evidence type="ECO:0000313" key="3">
    <source>
        <dbReference type="EMBL" id="MBS0030637.1"/>
    </source>
</evidence>
<evidence type="ECO:0000259" key="2">
    <source>
        <dbReference type="PROSITE" id="PS51820"/>
    </source>
</evidence>
<dbReference type="InterPro" id="IPR011658">
    <property type="entry name" value="PA14_dom"/>
</dbReference>
<dbReference type="SMART" id="SM00758">
    <property type="entry name" value="PA14"/>
    <property type="match status" value="1"/>
</dbReference>
<dbReference type="EMBL" id="JAGTXB010000016">
    <property type="protein sequence ID" value="MBS0030637.1"/>
    <property type="molecule type" value="Genomic_DNA"/>
</dbReference>